<dbReference type="GO" id="GO:0004674">
    <property type="term" value="F:protein serine/threonine kinase activity"/>
    <property type="evidence" value="ECO:0007669"/>
    <property type="project" value="UniProtKB-KW"/>
</dbReference>
<evidence type="ECO:0000256" key="11">
    <source>
        <dbReference type="ARBA" id="ARBA00054601"/>
    </source>
</evidence>
<dbReference type="SUPFAM" id="SSF56112">
    <property type="entry name" value="Protein kinase-like (PK-like)"/>
    <property type="match status" value="1"/>
</dbReference>
<name>A0AAP0G1V5_9ASPA</name>
<dbReference type="FunFam" id="3.30.200.20:FF:000206">
    <property type="entry name" value="Serine/threonine-protein kinase Ssp1"/>
    <property type="match status" value="1"/>
</dbReference>
<evidence type="ECO:0000256" key="10">
    <source>
        <dbReference type="ARBA" id="ARBA00048679"/>
    </source>
</evidence>
<dbReference type="PROSITE" id="PS00107">
    <property type="entry name" value="PROTEIN_KINASE_ATP"/>
    <property type="match status" value="1"/>
</dbReference>
<reference evidence="16 17" key="1">
    <citation type="journal article" date="2022" name="Nat. Plants">
        <title>Genomes of leafy and leafless Platanthera orchids illuminate the evolution of mycoheterotrophy.</title>
        <authorList>
            <person name="Li M.H."/>
            <person name="Liu K.W."/>
            <person name="Li Z."/>
            <person name="Lu H.C."/>
            <person name="Ye Q.L."/>
            <person name="Zhang D."/>
            <person name="Wang J.Y."/>
            <person name="Li Y.F."/>
            <person name="Zhong Z.M."/>
            <person name="Liu X."/>
            <person name="Yu X."/>
            <person name="Liu D.K."/>
            <person name="Tu X.D."/>
            <person name="Liu B."/>
            <person name="Hao Y."/>
            <person name="Liao X.Y."/>
            <person name="Jiang Y.T."/>
            <person name="Sun W.H."/>
            <person name="Chen J."/>
            <person name="Chen Y.Q."/>
            <person name="Ai Y."/>
            <person name="Zhai J.W."/>
            <person name="Wu S.S."/>
            <person name="Zhou Z."/>
            <person name="Hsiao Y.Y."/>
            <person name="Wu W.L."/>
            <person name="Chen Y.Y."/>
            <person name="Lin Y.F."/>
            <person name="Hsu J.L."/>
            <person name="Li C.Y."/>
            <person name="Wang Z.W."/>
            <person name="Zhao X."/>
            <person name="Zhong W.Y."/>
            <person name="Ma X.K."/>
            <person name="Ma L."/>
            <person name="Huang J."/>
            <person name="Chen G.Z."/>
            <person name="Huang M.Z."/>
            <person name="Huang L."/>
            <person name="Peng D.H."/>
            <person name="Luo Y.B."/>
            <person name="Zou S.Q."/>
            <person name="Chen S.P."/>
            <person name="Lan S."/>
            <person name="Tsai W.C."/>
            <person name="Van de Peer Y."/>
            <person name="Liu Z.J."/>
        </authorList>
    </citation>
    <scope>NUCLEOTIDE SEQUENCE [LARGE SCALE GENOMIC DNA]</scope>
    <source>
        <strain evidence="16">Lor287</strain>
    </source>
</reference>
<keyword evidence="6 13" id="KW-0547">Nucleotide-binding</keyword>
<comment type="function">
    <text evidence="11">Activates SnRK1.1/KIN10 and SnRK1.2/KIN11 by phosphorylation of their activation-loop 'Thr-198' and 'Thr-176', respectively. Required for the regulation by SnRK1 kinases of the transcription of a large set of genes, the modification the activity of metabolic enzymes, and the control of various nutrient-responsive cellular developmental processes.</text>
</comment>
<dbReference type="GO" id="GO:0005737">
    <property type="term" value="C:cytoplasm"/>
    <property type="evidence" value="ECO:0007669"/>
    <property type="project" value="TreeGrafter"/>
</dbReference>
<evidence type="ECO:0000256" key="5">
    <source>
        <dbReference type="ARBA" id="ARBA00022679"/>
    </source>
</evidence>
<dbReference type="PANTHER" id="PTHR24346:SF39">
    <property type="entry name" value="SERINE_THREONINE-PROTEIN KINASE GRIK1-RELATED"/>
    <property type="match status" value="1"/>
</dbReference>
<dbReference type="GO" id="GO:0005524">
    <property type="term" value="F:ATP binding"/>
    <property type="evidence" value="ECO:0007669"/>
    <property type="project" value="UniProtKB-UniRule"/>
</dbReference>
<comment type="caution">
    <text evidence="16">The sequence shown here is derived from an EMBL/GenBank/DDBJ whole genome shotgun (WGS) entry which is preliminary data.</text>
</comment>
<dbReference type="SMART" id="SM00220">
    <property type="entry name" value="S_TKc"/>
    <property type="match status" value="1"/>
</dbReference>
<evidence type="ECO:0000256" key="2">
    <source>
        <dbReference type="ARBA" id="ARBA00022527"/>
    </source>
</evidence>
<evidence type="ECO:0000256" key="8">
    <source>
        <dbReference type="ARBA" id="ARBA00022840"/>
    </source>
</evidence>
<dbReference type="Gene3D" id="1.10.510.10">
    <property type="entry name" value="Transferase(Phosphotransferase) domain 1"/>
    <property type="match status" value="1"/>
</dbReference>
<dbReference type="EMBL" id="JBBWWQ010000012">
    <property type="protein sequence ID" value="KAK8934126.1"/>
    <property type="molecule type" value="Genomic_DNA"/>
</dbReference>
<comment type="subunit">
    <text evidence="12">Associates with the SNF1-related protein kinase (SnRK) complex. Interacts with AL1, a geminivirus (TGMV) protein essential for viral replication.</text>
</comment>
<dbReference type="InterPro" id="IPR008271">
    <property type="entry name" value="Ser/Thr_kinase_AS"/>
</dbReference>
<evidence type="ECO:0000256" key="14">
    <source>
        <dbReference type="RuleBase" id="RU000304"/>
    </source>
</evidence>
<keyword evidence="3" id="KW-0597">Phosphoprotein</keyword>
<comment type="catalytic activity">
    <reaction evidence="10">
        <text>L-seryl-[protein] + ATP = O-phospho-L-seryl-[protein] + ADP + H(+)</text>
        <dbReference type="Rhea" id="RHEA:17989"/>
        <dbReference type="Rhea" id="RHEA-COMP:9863"/>
        <dbReference type="Rhea" id="RHEA-COMP:11604"/>
        <dbReference type="ChEBI" id="CHEBI:15378"/>
        <dbReference type="ChEBI" id="CHEBI:29999"/>
        <dbReference type="ChEBI" id="CHEBI:30616"/>
        <dbReference type="ChEBI" id="CHEBI:83421"/>
        <dbReference type="ChEBI" id="CHEBI:456216"/>
        <dbReference type="EC" id="2.7.11.1"/>
    </reaction>
</comment>
<keyword evidence="4" id="KW-0945">Host-virus interaction</keyword>
<evidence type="ECO:0000259" key="15">
    <source>
        <dbReference type="PROSITE" id="PS50011"/>
    </source>
</evidence>
<dbReference type="AlphaFoldDB" id="A0AAP0G1V5"/>
<dbReference type="InterPro" id="IPR000719">
    <property type="entry name" value="Prot_kinase_dom"/>
</dbReference>
<dbReference type="InterPro" id="IPR011009">
    <property type="entry name" value="Kinase-like_dom_sf"/>
</dbReference>
<organism evidence="16 17">
    <name type="scientific">Platanthera zijinensis</name>
    <dbReference type="NCBI Taxonomy" id="2320716"/>
    <lineage>
        <taxon>Eukaryota</taxon>
        <taxon>Viridiplantae</taxon>
        <taxon>Streptophyta</taxon>
        <taxon>Embryophyta</taxon>
        <taxon>Tracheophyta</taxon>
        <taxon>Spermatophyta</taxon>
        <taxon>Magnoliopsida</taxon>
        <taxon>Liliopsida</taxon>
        <taxon>Asparagales</taxon>
        <taxon>Orchidaceae</taxon>
        <taxon>Orchidoideae</taxon>
        <taxon>Orchideae</taxon>
        <taxon>Orchidinae</taxon>
        <taxon>Platanthera</taxon>
    </lineage>
</organism>
<comment type="catalytic activity">
    <reaction evidence="9">
        <text>L-threonyl-[protein] + ATP = O-phospho-L-threonyl-[protein] + ADP + H(+)</text>
        <dbReference type="Rhea" id="RHEA:46608"/>
        <dbReference type="Rhea" id="RHEA-COMP:11060"/>
        <dbReference type="Rhea" id="RHEA-COMP:11605"/>
        <dbReference type="ChEBI" id="CHEBI:15378"/>
        <dbReference type="ChEBI" id="CHEBI:30013"/>
        <dbReference type="ChEBI" id="CHEBI:30616"/>
        <dbReference type="ChEBI" id="CHEBI:61977"/>
        <dbReference type="ChEBI" id="CHEBI:456216"/>
        <dbReference type="EC" id="2.7.11.1"/>
    </reaction>
</comment>
<keyword evidence="17" id="KW-1185">Reference proteome</keyword>
<comment type="similarity">
    <text evidence="14">Belongs to the protein kinase superfamily.</text>
</comment>
<sequence length="394" mass="44201">MPGETFSFSHLLEMGCCGCFGFLKKSSHRPIFSIRGLGSQFPQDFLVPEASEDGDGILYSGVGDGSTWQRAKKSEEILLARAQSGWICREVPVKETLKVTLSEDEHGNKMINEYARECKIGSGSYGKVILYRNTKDGKKYAIKVFHRSHLLKLHVAPSETAMNDVLREVSIMKMVNHPNIVNLIEVINDPLSDHFYMVLEYVEGKLVWEGSGSEGCIGESKSQKYFRDVVAGLMYLHAHNIVHGDIKPDNLLITSTGLVKIGDFSVSQVFEGDNDELRRSPGTPVFTAPECCLGLTYHGRAADTWALGITLYCMIAGQYPFLGDTLQETYDKIVNNQFLLPENINPQLRNLIERLLCKDPIHRITLHAVAEHPWVVEEGGPIQEYRCRHKSLIK</sequence>
<accession>A0AAP0G1V5</accession>
<feature type="binding site" evidence="13">
    <location>
        <position position="143"/>
    </location>
    <ligand>
        <name>ATP</name>
        <dbReference type="ChEBI" id="CHEBI:30616"/>
    </ligand>
</feature>
<evidence type="ECO:0000256" key="9">
    <source>
        <dbReference type="ARBA" id="ARBA00047899"/>
    </source>
</evidence>
<keyword evidence="8 13" id="KW-0067">ATP-binding</keyword>
<dbReference type="Pfam" id="PF00069">
    <property type="entry name" value="Pkinase"/>
    <property type="match status" value="1"/>
</dbReference>
<feature type="domain" description="Protein kinase" evidence="15">
    <location>
        <begin position="114"/>
        <end position="375"/>
    </location>
</feature>
<evidence type="ECO:0000256" key="6">
    <source>
        <dbReference type="ARBA" id="ARBA00022741"/>
    </source>
</evidence>
<evidence type="ECO:0000256" key="13">
    <source>
        <dbReference type="PROSITE-ProRule" id="PRU10141"/>
    </source>
</evidence>
<keyword evidence="5" id="KW-0808">Transferase</keyword>
<dbReference type="PROSITE" id="PS50011">
    <property type="entry name" value="PROTEIN_KINASE_DOM"/>
    <property type="match status" value="1"/>
</dbReference>
<dbReference type="InterPro" id="IPR017441">
    <property type="entry name" value="Protein_kinase_ATP_BS"/>
</dbReference>
<dbReference type="CDD" id="cd14008">
    <property type="entry name" value="STKc_LKB1_CaMKK"/>
    <property type="match status" value="1"/>
</dbReference>
<evidence type="ECO:0000313" key="16">
    <source>
        <dbReference type="EMBL" id="KAK8934126.1"/>
    </source>
</evidence>
<gene>
    <name evidence="16" type="primary">GRIK1</name>
    <name evidence="16" type="ORF">KSP39_PZI014437</name>
</gene>
<keyword evidence="7 16" id="KW-0418">Kinase</keyword>
<evidence type="ECO:0000256" key="3">
    <source>
        <dbReference type="ARBA" id="ARBA00022553"/>
    </source>
</evidence>
<dbReference type="FunFam" id="1.10.510.10:FF:000747">
    <property type="entry name" value="Serine/threonine-protein kinase GRIK2"/>
    <property type="match status" value="1"/>
</dbReference>
<dbReference type="EC" id="2.7.11.1" evidence="1"/>
<proteinExistence type="inferred from homology"/>
<dbReference type="GO" id="GO:0009615">
    <property type="term" value="P:response to virus"/>
    <property type="evidence" value="ECO:0007669"/>
    <property type="project" value="UniProtKB-ARBA"/>
</dbReference>
<dbReference type="PANTHER" id="PTHR24346">
    <property type="entry name" value="MAP/MICROTUBULE AFFINITY-REGULATING KINASE"/>
    <property type="match status" value="1"/>
</dbReference>
<evidence type="ECO:0000256" key="12">
    <source>
        <dbReference type="ARBA" id="ARBA00066296"/>
    </source>
</evidence>
<evidence type="ECO:0000256" key="1">
    <source>
        <dbReference type="ARBA" id="ARBA00012513"/>
    </source>
</evidence>
<dbReference type="PROSITE" id="PS00108">
    <property type="entry name" value="PROTEIN_KINASE_ST"/>
    <property type="match status" value="1"/>
</dbReference>
<evidence type="ECO:0000256" key="4">
    <source>
        <dbReference type="ARBA" id="ARBA00022581"/>
    </source>
</evidence>
<protein>
    <recommendedName>
        <fullName evidence="1">non-specific serine/threonine protein kinase</fullName>
        <ecNumber evidence="1">2.7.11.1</ecNumber>
    </recommendedName>
</protein>
<keyword evidence="2 14" id="KW-0723">Serine/threonine-protein kinase</keyword>
<dbReference type="GO" id="GO:0035556">
    <property type="term" value="P:intracellular signal transduction"/>
    <property type="evidence" value="ECO:0007669"/>
    <property type="project" value="TreeGrafter"/>
</dbReference>
<evidence type="ECO:0000313" key="17">
    <source>
        <dbReference type="Proteomes" id="UP001418222"/>
    </source>
</evidence>
<dbReference type="Proteomes" id="UP001418222">
    <property type="component" value="Unassembled WGS sequence"/>
</dbReference>
<evidence type="ECO:0000256" key="7">
    <source>
        <dbReference type="ARBA" id="ARBA00022777"/>
    </source>
</evidence>